<keyword evidence="2" id="KW-0378">Hydrolase</keyword>
<gene>
    <name evidence="4" type="ORF">ACFPM4_14970</name>
</gene>
<dbReference type="EMBL" id="JBHSMC010000020">
    <property type="protein sequence ID" value="MFC5466033.1"/>
    <property type="molecule type" value="Genomic_DNA"/>
</dbReference>
<dbReference type="PANTHER" id="PTHR43046:SF14">
    <property type="entry name" value="MUTT_NUDIX FAMILY PROTEIN"/>
    <property type="match status" value="1"/>
</dbReference>
<dbReference type="RefSeq" id="WP_382353381.1">
    <property type="nucleotide sequence ID" value="NZ_JBHSMC010000020.1"/>
</dbReference>
<keyword evidence="5" id="KW-1185">Reference proteome</keyword>
<dbReference type="PROSITE" id="PS51462">
    <property type="entry name" value="NUDIX"/>
    <property type="match status" value="1"/>
</dbReference>
<comment type="cofactor">
    <cofactor evidence="1">
        <name>Mg(2+)</name>
        <dbReference type="ChEBI" id="CHEBI:18420"/>
    </cofactor>
</comment>
<dbReference type="SUPFAM" id="SSF55811">
    <property type="entry name" value="Nudix"/>
    <property type="match status" value="1"/>
</dbReference>
<dbReference type="Pfam" id="PF00293">
    <property type="entry name" value="NUDIX"/>
    <property type="match status" value="1"/>
</dbReference>
<evidence type="ECO:0000313" key="5">
    <source>
        <dbReference type="Proteomes" id="UP001596147"/>
    </source>
</evidence>
<sequence length="148" mass="17318">MSRPLLRAEGIIINENRTEILVQCDVDERFYRLPGGTIELEETAEEAIKRELIEEFELSVDIGELACVNESIIQYDGRKQHHCTLIHWCSIHEKIEHDLIHNENPNVKLVWRTISQLSERPFYPEGILDVVVENSNNISHIKIRKNYD</sequence>
<organism evidence="4 5">
    <name type="scientific">Lederbergia graminis</name>
    <dbReference type="NCBI Taxonomy" id="735518"/>
    <lineage>
        <taxon>Bacteria</taxon>
        <taxon>Bacillati</taxon>
        <taxon>Bacillota</taxon>
        <taxon>Bacilli</taxon>
        <taxon>Bacillales</taxon>
        <taxon>Bacillaceae</taxon>
        <taxon>Lederbergia</taxon>
    </lineage>
</organism>
<dbReference type="PANTHER" id="PTHR43046">
    <property type="entry name" value="GDP-MANNOSE MANNOSYL HYDROLASE"/>
    <property type="match status" value="1"/>
</dbReference>
<comment type="caution">
    <text evidence="4">The sequence shown here is derived from an EMBL/GenBank/DDBJ whole genome shotgun (WGS) entry which is preliminary data.</text>
</comment>
<evidence type="ECO:0000259" key="3">
    <source>
        <dbReference type="PROSITE" id="PS51462"/>
    </source>
</evidence>
<dbReference type="InterPro" id="IPR000086">
    <property type="entry name" value="NUDIX_hydrolase_dom"/>
</dbReference>
<evidence type="ECO:0000256" key="1">
    <source>
        <dbReference type="ARBA" id="ARBA00001946"/>
    </source>
</evidence>
<evidence type="ECO:0000313" key="4">
    <source>
        <dbReference type="EMBL" id="MFC5466033.1"/>
    </source>
</evidence>
<feature type="domain" description="Nudix hydrolase" evidence="3">
    <location>
        <begin position="4"/>
        <end position="136"/>
    </location>
</feature>
<reference evidence="5" key="1">
    <citation type="journal article" date="2019" name="Int. J. Syst. Evol. Microbiol.">
        <title>The Global Catalogue of Microorganisms (GCM) 10K type strain sequencing project: providing services to taxonomists for standard genome sequencing and annotation.</title>
        <authorList>
            <consortium name="The Broad Institute Genomics Platform"/>
            <consortium name="The Broad Institute Genome Sequencing Center for Infectious Disease"/>
            <person name="Wu L."/>
            <person name="Ma J."/>
        </authorList>
    </citation>
    <scope>NUCLEOTIDE SEQUENCE [LARGE SCALE GENOMIC DNA]</scope>
    <source>
        <strain evidence="5">CGMCC 1.12237</strain>
    </source>
</reference>
<accession>A0ABW0LJE7</accession>
<proteinExistence type="predicted"/>
<dbReference type="InterPro" id="IPR015797">
    <property type="entry name" value="NUDIX_hydrolase-like_dom_sf"/>
</dbReference>
<protein>
    <submittedName>
        <fullName evidence="4">NUDIX domain-containing protein</fullName>
    </submittedName>
</protein>
<dbReference type="Gene3D" id="3.90.79.10">
    <property type="entry name" value="Nucleoside Triphosphate Pyrophosphohydrolase"/>
    <property type="match status" value="1"/>
</dbReference>
<dbReference type="Proteomes" id="UP001596147">
    <property type="component" value="Unassembled WGS sequence"/>
</dbReference>
<name>A0ABW0LJE7_9BACI</name>
<evidence type="ECO:0000256" key="2">
    <source>
        <dbReference type="ARBA" id="ARBA00022801"/>
    </source>
</evidence>